<evidence type="ECO:0000256" key="1">
    <source>
        <dbReference type="ARBA" id="ARBA00001946"/>
    </source>
</evidence>
<dbReference type="GO" id="GO:0006564">
    <property type="term" value="P:L-serine biosynthetic process"/>
    <property type="evidence" value="ECO:0007669"/>
    <property type="project" value="UniProtKB-KW"/>
</dbReference>
<dbReference type="SUPFAM" id="SSF56784">
    <property type="entry name" value="HAD-like"/>
    <property type="match status" value="1"/>
</dbReference>
<evidence type="ECO:0000256" key="5">
    <source>
        <dbReference type="ARBA" id="ARBA00022723"/>
    </source>
</evidence>
<reference evidence="12" key="1">
    <citation type="submission" date="2019-08" db="EMBL/GenBank/DDBJ databases">
        <title>Limnoglobus roseus gen. nov., sp. nov., a novel freshwater planctomycete with a giant genome from the family Gemmataceae.</title>
        <authorList>
            <person name="Kulichevskaya I.S."/>
            <person name="Naumoff D.G."/>
            <person name="Miroshnikov K."/>
            <person name="Ivanova A."/>
            <person name="Philippov D.A."/>
            <person name="Hakobyan A."/>
            <person name="Rijpstra I.C."/>
            <person name="Sinninghe Damste J.S."/>
            <person name="Liesack W."/>
            <person name="Dedysh S.N."/>
        </authorList>
    </citation>
    <scope>NUCLEOTIDE SEQUENCE [LARGE SCALE GENOMIC DNA]</scope>
    <source>
        <strain evidence="12">PX52</strain>
    </source>
</reference>
<dbReference type="EC" id="3.1.3.3" evidence="3"/>
<evidence type="ECO:0000256" key="3">
    <source>
        <dbReference type="ARBA" id="ARBA00012640"/>
    </source>
</evidence>
<dbReference type="PANTHER" id="PTHR43344">
    <property type="entry name" value="PHOSPHOSERINE PHOSPHATASE"/>
    <property type="match status" value="1"/>
</dbReference>
<keyword evidence="5" id="KW-0479">Metal-binding</keyword>
<evidence type="ECO:0000313" key="11">
    <source>
        <dbReference type="EMBL" id="QEL15980.1"/>
    </source>
</evidence>
<dbReference type="InterPro" id="IPR050582">
    <property type="entry name" value="HAD-like_SerB"/>
</dbReference>
<comment type="cofactor">
    <cofactor evidence="1">
        <name>Mg(2+)</name>
        <dbReference type="ChEBI" id="CHEBI:18420"/>
    </cofactor>
</comment>
<dbReference type="InterPro" id="IPR023214">
    <property type="entry name" value="HAD_sf"/>
</dbReference>
<dbReference type="Pfam" id="PF12710">
    <property type="entry name" value="HAD"/>
    <property type="match status" value="1"/>
</dbReference>
<keyword evidence="8" id="KW-0718">Serine biosynthesis</keyword>
<organism evidence="11 12">
    <name type="scientific">Limnoglobus roseus</name>
    <dbReference type="NCBI Taxonomy" id="2598579"/>
    <lineage>
        <taxon>Bacteria</taxon>
        <taxon>Pseudomonadati</taxon>
        <taxon>Planctomycetota</taxon>
        <taxon>Planctomycetia</taxon>
        <taxon>Gemmatales</taxon>
        <taxon>Gemmataceae</taxon>
        <taxon>Limnoglobus</taxon>
    </lineage>
</organism>
<dbReference type="OrthoDB" id="9804940at2"/>
<keyword evidence="4" id="KW-0028">Amino-acid biosynthesis</keyword>
<sequence>MDAAQPRRVFVTDFDGTFTRHDFYNLFLEQLYPADAPDQWAAFSADKITHFECLRNIYAHVPVGEEKLRAFVQQLYLLPEVPAAVARLKAAGWEVVVASAGSRWYIEQVLAAAGLNLPVHTNHGRIVDGRLLMELPTDSPFFHPHAGIDKAAVVRSFLDAGCEVAFAGDGITDIPPALLVPPRLRFATGFLARKLTERGEAFHSFTEWCQAAEVLLEK</sequence>
<name>A0A5C1AB86_9BACT</name>
<dbReference type="PANTHER" id="PTHR43344:SF2">
    <property type="entry name" value="PHOSPHOSERINE PHOSPHATASE"/>
    <property type="match status" value="1"/>
</dbReference>
<accession>A0A5C1AB86</accession>
<comment type="catalytic activity">
    <reaction evidence="10">
        <text>O-phospho-D-serine + H2O = D-serine + phosphate</text>
        <dbReference type="Rhea" id="RHEA:24873"/>
        <dbReference type="ChEBI" id="CHEBI:15377"/>
        <dbReference type="ChEBI" id="CHEBI:35247"/>
        <dbReference type="ChEBI" id="CHEBI:43474"/>
        <dbReference type="ChEBI" id="CHEBI:58680"/>
        <dbReference type="EC" id="3.1.3.3"/>
    </reaction>
</comment>
<dbReference type="InterPro" id="IPR036412">
    <property type="entry name" value="HAD-like_sf"/>
</dbReference>
<evidence type="ECO:0000256" key="9">
    <source>
        <dbReference type="ARBA" id="ARBA00048138"/>
    </source>
</evidence>
<evidence type="ECO:0000313" key="12">
    <source>
        <dbReference type="Proteomes" id="UP000324974"/>
    </source>
</evidence>
<keyword evidence="7" id="KW-0460">Magnesium</keyword>
<dbReference type="AlphaFoldDB" id="A0A5C1AB86"/>
<comment type="catalytic activity">
    <reaction evidence="9">
        <text>O-phospho-L-serine + H2O = L-serine + phosphate</text>
        <dbReference type="Rhea" id="RHEA:21208"/>
        <dbReference type="ChEBI" id="CHEBI:15377"/>
        <dbReference type="ChEBI" id="CHEBI:33384"/>
        <dbReference type="ChEBI" id="CHEBI:43474"/>
        <dbReference type="ChEBI" id="CHEBI:57524"/>
        <dbReference type="EC" id="3.1.3.3"/>
    </reaction>
</comment>
<dbReference type="GO" id="GO:0005737">
    <property type="term" value="C:cytoplasm"/>
    <property type="evidence" value="ECO:0007669"/>
    <property type="project" value="TreeGrafter"/>
</dbReference>
<dbReference type="Proteomes" id="UP000324974">
    <property type="component" value="Chromosome"/>
</dbReference>
<evidence type="ECO:0000256" key="8">
    <source>
        <dbReference type="ARBA" id="ARBA00023299"/>
    </source>
</evidence>
<keyword evidence="6 11" id="KW-0378">Hydrolase</keyword>
<evidence type="ECO:0000256" key="2">
    <source>
        <dbReference type="ARBA" id="ARBA00005135"/>
    </source>
</evidence>
<dbReference type="GO" id="GO:0000287">
    <property type="term" value="F:magnesium ion binding"/>
    <property type="evidence" value="ECO:0007669"/>
    <property type="project" value="TreeGrafter"/>
</dbReference>
<evidence type="ECO:0000256" key="10">
    <source>
        <dbReference type="ARBA" id="ARBA00048523"/>
    </source>
</evidence>
<evidence type="ECO:0000256" key="4">
    <source>
        <dbReference type="ARBA" id="ARBA00022605"/>
    </source>
</evidence>
<gene>
    <name evidence="11" type="primary">mtnX</name>
    <name evidence="11" type="ORF">PX52LOC_02917</name>
</gene>
<dbReference type="KEGG" id="lrs:PX52LOC_02917"/>
<dbReference type="Gene3D" id="3.40.50.1000">
    <property type="entry name" value="HAD superfamily/HAD-like"/>
    <property type="match status" value="1"/>
</dbReference>
<dbReference type="NCBIfam" id="TIGR01488">
    <property type="entry name" value="HAD-SF-IB"/>
    <property type="match status" value="1"/>
</dbReference>
<keyword evidence="12" id="KW-1185">Reference proteome</keyword>
<dbReference type="RefSeq" id="WP_149110746.1">
    <property type="nucleotide sequence ID" value="NZ_CP042425.1"/>
</dbReference>
<dbReference type="GO" id="GO:0036424">
    <property type="term" value="F:L-phosphoserine phosphatase activity"/>
    <property type="evidence" value="ECO:0007669"/>
    <property type="project" value="TreeGrafter"/>
</dbReference>
<dbReference type="Gene3D" id="3.90.1470.20">
    <property type="match status" value="1"/>
</dbReference>
<comment type="pathway">
    <text evidence="2">Amino-acid biosynthesis; L-serine biosynthesis; L-serine from 3-phospho-D-glycerate: step 3/3.</text>
</comment>
<protein>
    <recommendedName>
        <fullName evidence="3">phosphoserine phosphatase</fullName>
        <ecNumber evidence="3">3.1.3.3</ecNumber>
    </recommendedName>
</protein>
<evidence type="ECO:0000256" key="6">
    <source>
        <dbReference type="ARBA" id="ARBA00022801"/>
    </source>
</evidence>
<proteinExistence type="predicted"/>
<evidence type="ECO:0000256" key="7">
    <source>
        <dbReference type="ARBA" id="ARBA00022842"/>
    </source>
</evidence>
<dbReference type="EMBL" id="CP042425">
    <property type="protein sequence ID" value="QEL15980.1"/>
    <property type="molecule type" value="Genomic_DNA"/>
</dbReference>